<protein>
    <submittedName>
        <fullName evidence="1">Uncharacterized protein</fullName>
    </submittedName>
</protein>
<reference evidence="1 2" key="1">
    <citation type="submission" date="2024-10" db="EMBL/GenBank/DDBJ databases">
        <authorList>
            <person name="Lu C.-H."/>
        </authorList>
    </citation>
    <scope>NUCLEOTIDE SEQUENCE [LARGE SCALE GENOMIC DNA]</scope>
    <source>
        <strain evidence="1 2">22LXZD03-01</strain>
    </source>
</reference>
<dbReference type="Proteomes" id="UP001617702">
    <property type="component" value="Unassembled WGS sequence"/>
</dbReference>
<evidence type="ECO:0000313" key="2">
    <source>
        <dbReference type="Proteomes" id="UP001617702"/>
    </source>
</evidence>
<gene>
    <name evidence="1" type="ORF">ACIPUH_03760</name>
</gene>
<name>A0ABW8GSW6_9GAMM</name>
<dbReference type="EMBL" id="JBIXLB010000001">
    <property type="protein sequence ID" value="MFJ5511909.1"/>
    <property type="molecule type" value="Genomic_DNA"/>
</dbReference>
<proteinExistence type="predicted"/>
<evidence type="ECO:0000313" key="1">
    <source>
        <dbReference type="EMBL" id="MFJ5511909.1"/>
    </source>
</evidence>
<organism evidence="1 2">
    <name type="scientific">Pectobacterium jejuense</name>
    <dbReference type="NCBI Taxonomy" id="2974022"/>
    <lineage>
        <taxon>Bacteria</taxon>
        <taxon>Pseudomonadati</taxon>
        <taxon>Pseudomonadota</taxon>
        <taxon>Gammaproteobacteria</taxon>
        <taxon>Enterobacterales</taxon>
        <taxon>Pectobacteriaceae</taxon>
        <taxon>Pectobacterium</taxon>
    </lineage>
</organism>
<sequence>MSDTIKREYAVPDNHSLVQVSMEWKGAKKGRDDDEYIFNQLDENGNVVASYTEIHSTSTYPPFATTISVTKN</sequence>
<dbReference type="RefSeq" id="WP_400352754.1">
    <property type="nucleotide sequence ID" value="NZ_JBIXLA010000001.1"/>
</dbReference>
<comment type="caution">
    <text evidence="1">The sequence shown here is derived from an EMBL/GenBank/DDBJ whole genome shotgun (WGS) entry which is preliminary data.</text>
</comment>
<accession>A0ABW8GSW6</accession>
<keyword evidence="2" id="KW-1185">Reference proteome</keyword>